<reference evidence="1 2" key="1">
    <citation type="submission" date="2021-05" db="EMBL/GenBank/DDBJ databases">
        <title>Genome Assembly of Synthetic Allotetraploid Brassica napus Reveals Homoeologous Exchanges between Subgenomes.</title>
        <authorList>
            <person name="Davis J.T."/>
        </authorList>
    </citation>
    <scope>NUCLEOTIDE SEQUENCE [LARGE SCALE GENOMIC DNA]</scope>
    <source>
        <strain evidence="2">cv. Da-Ae</strain>
        <tissue evidence="1">Seedling</tissue>
    </source>
</reference>
<sequence length="89" mass="10471">MDLQGWNPGDFRKANWWEDSHYEDFGKGWEQKESRIERRDLMDPRGNRWKNGRSTLGRYGGSGKSPTGISLLDLPSCISLTRDFCYHRF</sequence>
<evidence type="ECO:0000313" key="1">
    <source>
        <dbReference type="EMBL" id="KAH0854131.1"/>
    </source>
</evidence>
<keyword evidence="2" id="KW-1185">Reference proteome</keyword>
<comment type="caution">
    <text evidence="1">The sequence shown here is derived from an EMBL/GenBank/DDBJ whole genome shotgun (WGS) entry which is preliminary data.</text>
</comment>
<name>A0ABQ7XE30_BRANA</name>
<gene>
    <name evidence="1" type="ORF">HID58_090048</name>
</gene>
<accession>A0ABQ7XE30</accession>
<dbReference type="EMBL" id="JAGKQM010000558">
    <property type="protein sequence ID" value="KAH0854131.1"/>
    <property type="molecule type" value="Genomic_DNA"/>
</dbReference>
<dbReference type="Proteomes" id="UP000824890">
    <property type="component" value="Unassembled WGS sequence"/>
</dbReference>
<evidence type="ECO:0000313" key="2">
    <source>
        <dbReference type="Proteomes" id="UP000824890"/>
    </source>
</evidence>
<organism evidence="1 2">
    <name type="scientific">Brassica napus</name>
    <name type="common">Rape</name>
    <dbReference type="NCBI Taxonomy" id="3708"/>
    <lineage>
        <taxon>Eukaryota</taxon>
        <taxon>Viridiplantae</taxon>
        <taxon>Streptophyta</taxon>
        <taxon>Embryophyta</taxon>
        <taxon>Tracheophyta</taxon>
        <taxon>Spermatophyta</taxon>
        <taxon>Magnoliopsida</taxon>
        <taxon>eudicotyledons</taxon>
        <taxon>Gunneridae</taxon>
        <taxon>Pentapetalae</taxon>
        <taxon>rosids</taxon>
        <taxon>malvids</taxon>
        <taxon>Brassicales</taxon>
        <taxon>Brassicaceae</taxon>
        <taxon>Brassiceae</taxon>
        <taxon>Brassica</taxon>
    </lineage>
</organism>
<proteinExistence type="predicted"/>
<protein>
    <submittedName>
        <fullName evidence="1">Uncharacterized protein</fullName>
    </submittedName>
</protein>